<sequence length="1856" mass="215033">MDFSKIAAEVCKNICNNPESAMQFTRDVIVRSRSEKIESFLKQLTTNHENTKTVIKEIVVYHTESKTNQTVFREVTFFIIELFSSVIIKKNLKKYLHDLLTEYHLTNEIIKEAADCIFKKAAHENICDLKECLEFLNFTGIMQTSPTYDLEENIKPLVPLYTVLYRGFVQYAKWLESLEPPDDGIAELFEMMHEVLKQLLSIFTKDSLANKLKKQYINKLMTYSYLLLDNAKTPFELRSTICLFFLFSYRVSQGTQLSMAQLINGERSPFSISLENSEAPKDFDIVLYCSILDLLPEEKLITERIGGKPVICSLFEGILENSEMLTIRNLEDEKVITSVSRKLCQATKHLKGVAIDLIPPLLKEGFRYVLLHADRCTDVVKTVIKMFFAELVGLAAYHFHKGVTELTTFMMNLINHIPDQCNMNFWTYELIAKYYGPEFLLEKFDELPIRLLKMFLENPNLRLQISKTYRFLVETCYTTASKEAELEWAETWVLPAGTIMRAKIDGEMSEFFCNSILGSAFNLQPAVLRMIYPNDFIGTEGDGKLLLTCLNEARKHGIELSYQEKDSKFYWRGLIDKQKMEMYMIHQNSQIRLLVLAAVANSLKSTELFSDWELIYLMNYIKFNITVEGPSDRKILIGFYKKILVRFDAGIKVIERNIANVTKYITMFGKNNTPQSKKSKTVLVFYSELKKKYRRFIDNLMKFLIGNLSSDSNFPRRNNSLELLLVICNIIPHQEWITYWTADDVKNSHNILFDTYESNKRMIVTLFKTLPPEYLGFMNTGFTFRYMQRSIALSLDVKPSKTMSAAYLLELCSCSPHFYEIVRGDRTDNDEMHEPTLEMIDLLTKKFLIESTNIKVENIGVTKTAVYGLILSIRHLLEKSDIQQHHQRYAQVFNDLAPACINISETLLPIVCNPSPEGYLPDNVEDIGVHDDTPNAQIVLVYAWRTIKEITLLLAELLKQSVRLESFQITLLPTASLIEIAQLFIDIFLQSKHRGVFEQAYVGFSIVCESFWKSTNKEIANLPKKWLRDAVDLCIGKKHSDDLCSTRRSAGLPFLILSVLTTDGAPYNFRNTIDDLLKSAEDSDKSSDETRTHCLNVLRAIFRDSKMSERALPYVAAGVILAISGFKSPIWGIRNSSTLLFAALMTRMFGVQRSSDSDNMSIKNKLTVQVFFMRHQQLYKFMLNSLAEECNNKSSLILQPILMILSRLYPSSFEERPETVSDLLPHIEVCLKNPVYRIREAAANASVALIRVEDIRTYFDKCFDRIANRKIANNECHGILLQMKSILNKIKVTDLPLSRYIEQSCYIWESEERHFSHMTINLYTELVTTFLYQLKQFDDVYWLKQILLYLSKTMTNQPRVASPFTSQENFGRTRLLLAYLIMINKVEETDSTYSTIAIEIMAILYAPHCRLKETCLQFLICLNQVYEYNNEMDMSICALPWPRYSHLKLGEEHKPDIEGHPLFRMGYVQIDSEIRKLVYSFRHSSIKKLLKYTHSYVKSFLAQELKRPHYIREDDRVLLFLLAAYYPCAIKMLKLNRQETLNTLVNFCNCDNEEMISAVISCISSYLSELDYILYYGYDELLKVLTNSASPAAAVHRRLAVCEFLCDNYFLYCNRDAILKSDQLCTILNIVMVLLEDDNVNIREGMSKFEYNIRVRIKISESVDDTIPGFEWPVSPEKAREDLVNLMTVFLPQEQAVCQIFSWACRYFPDYYAESCEIFERGGLNQFAENTPLVDLCSKVLIKILWKLPDGLSYDDRSIFVEEQTLIVTVTLLNSLLRYDSPMMLPKTKMTVLCALRMLYDFLDETEIGTNFVENFKTYFNETTLSYLTKTLQLGDHFCVTKLFKQLYDPLFRQRR</sequence>
<evidence type="ECO:0000256" key="1">
    <source>
        <dbReference type="ARBA" id="ARBA00010409"/>
    </source>
</evidence>
<dbReference type="Pfam" id="PF10350">
    <property type="entry name" value="DUF2428"/>
    <property type="match status" value="1"/>
</dbReference>
<protein>
    <recommendedName>
        <fullName evidence="3">tRNA (32-2'-O)-methyltransferase regulator THADA</fullName>
    </recommendedName>
</protein>
<dbReference type="Pfam" id="PF25150">
    <property type="entry name" value="TPR_Trm732"/>
    <property type="match status" value="1"/>
</dbReference>
<feature type="domain" description="DUF2428" evidence="4">
    <location>
        <begin position="891"/>
        <end position="1131"/>
    </location>
</feature>
<feature type="domain" description="tRNA (32-2'-O)-methyltransferase regulator THADA-like C-terminal TPR repeats region" evidence="6">
    <location>
        <begin position="1134"/>
        <end position="1285"/>
    </location>
</feature>
<reference evidence="8" key="1">
    <citation type="journal article" date="2013" name="Genome Biol.">
        <title>Draft genome of the mountain pine beetle, Dendroctonus ponderosae Hopkins, a major forest pest.</title>
        <authorList>
            <person name="Keeling C.I."/>
            <person name="Yuen M.M."/>
            <person name="Liao N.Y."/>
            <person name="Docking T.R."/>
            <person name="Chan S.K."/>
            <person name="Taylor G.A."/>
            <person name="Palmquist D.L."/>
            <person name="Jackman S.D."/>
            <person name="Nguyen A."/>
            <person name="Li M."/>
            <person name="Henderson H."/>
            <person name="Janes J.K."/>
            <person name="Zhao Y."/>
            <person name="Pandoh P."/>
            <person name="Moore R."/>
            <person name="Sperling F.A."/>
            <person name="Huber D.P."/>
            <person name="Birol I."/>
            <person name="Jones S.J."/>
            <person name="Bohlmann J."/>
        </authorList>
    </citation>
    <scope>NUCLEOTIDE SEQUENCE</scope>
</reference>
<dbReference type="InterPro" id="IPR016024">
    <property type="entry name" value="ARM-type_fold"/>
</dbReference>
<evidence type="ECO:0000256" key="3">
    <source>
        <dbReference type="ARBA" id="ARBA00035698"/>
    </source>
</evidence>
<evidence type="ECO:0000256" key="2">
    <source>
        <dbReference type="ARBA" id="ARBA00022694"/>
    </source>
</evidence>
<keyword evidence="2" id="KW-0819">tRNA processing</keyword>
<dbReference type="GO" id="GO:0005829">
    <property type="term" value="C:cytosol"/>
    <property type="evidence" value="ECO:0007669"/>
    <property type="project" value="TreeGrafter"/>
</dbReference>
<proteinExistence type="inferred from homology"/>
<evidence type="ECO:0000259" key="4">
    <source>
        <dbReference type="Pfam" id="PF10350"/>
    </source>
</evidence>
<feature type="domain" description="tRNA (32-2'-O)-methyltransferase regulator THADA-like TPR repeats region" evidence="5">
    <location>
        <begin position="488"/>
        <end position="730"/>
    </location>
</feature>
<dbReference type="Pfam" id="PF25151">
    <property type="entry name" value="TPR_Trm732_C"/>
    <property type="match status" value="1"/>
</dbReference>
<accession>A0AAR5Q4W8</accession>
<dbReference type="Proteomes" id="UP000019118">
    <property type="component" value="Unassembled WGS sequence"/>
</dbReference>
<dbReference type="InterPro" id="IPR056842">
    <property type="entry name" value="THADA-like_TPR_C"/>
</dbReference>
<reference evidence="7" key="2">
    <citation type="submission" date="2024-08" db="UniProtKB">
        <authorList>
            <consortium name="EnsemblMetazoa"/>
        </authorList>
    </citation>
    <scope>IDENTIFICATION</scope>
</reference>
<dbReference type="InterPro" id="IPR056843">
    <property type="entry name" value="THADA-like_TPR"/>
</dbReference>
<dbReference type="GO" id="GO:0030488">
    <property type="term" value="P:tRNA methylation"/>
    <property type="evidence" value="ECO:0007669"/>
    <property type="project" value="TreeGrafter"/>
</dbReference>
<evidence type="ECO:0000313" key="8">
    <source>
        <dbReference type="Proteomes" id="UP000019118"/>
    </source>
</evidence>
<organism evidence="7 8">
    <name type="scientific">Dendroctonus ponderosae</name>
    <name type="common">Mountain pine beetle</name>
    <dbReference type="NCBI Taxonomy" id="77166"/>
    <lineage>
        <taxon>Eukaryota</taxon>
        <taxon>Metazoa</taxon>
        <taxon>Ecdysozoa</taxon>
        <taxon>Arthropoda</taxon>
        <taxon>Hexapoda</taxon>
        <taxon>Insecta</taxon>
        <taxon>Pterygota</taxon>
        <taxon>Neoptera</taxon>
        <taxon>Endopterygota</taxon>
        <taxon>Coleoptera</taxon>
        <taxon>Polyphaga</taxon>
        <taxon>Cucujiformia</taxon>
        <taxon>Curculionidae</taxon>
        <taxon>Scolytinae</taxon>
        <taxon>Dendroctonus</taxon>
    </lineage>
</organism>
<keyword evidence="8" id="KW-1185">Reference proteome</keyword>
<comment type="similarity">
    <text evidence="1">Belongs to the THADA family.</text>
</comment>
<dbReference type="InterPro" id="IPR051954">
    <property type="entry name" value="tRNA_methyltransferase_THADA"/>
</dbReference>
<evidence type="ECO:0000259" key="6">
    <source>
        <dbReference type="Pfam" id="PF25151"/>
    </source>
</evidence>
<name>A0AAR5Q4W8_DENPD</name>
<dbReference type="PANTHER" id="PTHR14387:SF7">
    <property type="entry name" value="THYROID ADENOMA-ASSOCIATED PROTEIN"/>
    <property type="match status" value="1"/>
</dbReference>
<dbReference type="InterPro" id="IPR019442">
    <property type="entry name" value="THADA/TRM732_DUF2428"/>
</dbReference>
<dbReference type="SUPFAM" id="SSF48371">
    <property type="entry name" value="ARM repeat"/>
    <property type="match status" value="1"/>
</dbReference>
<evidence type="ECO:0000313" key="7">
    <source>
        <dbReference type="EnsemblMetazoa" id="XP_019768230.1"/>
    </source>
</evidence>
<dbReference type="PANTHER" id="PTHR14387">
    <property type="entry name" value="THADA/DEATH RECEPTOR INTERACTING PROTEIN"/>
    <property type="match status" value="1"/>
</dbReference>
<evidence type="ECO:0000259" key="5">
    <source>
        <dbReference type="Pfam" id="PF25150"/>
    </source>
</evidence>
<dbReference type="EnsemblMetazoa" id="XM_019912671.1">
    <property type="protein sequence ID" value="XP_019768230.1"/>
    <property type="gene ID" value="LOC109543125"/>
</dbReference>